<keyword evidence="5" id="KW-0812">Transmembrane</keyword>
<evidence type="ECO:0000313" key="6">
    <source>
        <dbReference type="EMBL" id="OXA53817.1"/>
    </source>
</evidence>
<evidence type="ECO:0000313" key="7">
    <source>
        <dbReference type="Proteomes" id="UP000198287"/>
    </source>
</evidence>
<feature type="transmembrane region" description="Helical" evidence="5">
    <location>
        <begin position="12"/>
        <end position="35"/>
    </location>
</feature>
<keyword evidence="7" id="KW-1185">Reference proteome</keyword>
<dbReference type="AlphaFoldDB" id="A0A226E9T4"/>
<dbReference type="EMBL" id="LNIX01000005">
    <property type="protein sequence ID" value="OXA53817.1"/>
    <property type="molecule type" value="Genomic_DNA"/>
</dbReference>
<organism evidence="6 7">
    <name type="scientific">Folsomia candida</name>
    <name type="common">Springtail</name>
    <dbReference type="NCBI Taxonomy" id="158441"/>
    <lineage>
        <taxon>Eukaryota</taxon>
        <taxon>Metazoa</taxon>
        <taxon>Ecdysozoa</taxon>
        <taxon>Arthropoda</taxon>
        <taxon>Hexapoda</taxon>
        <taxon>Collembola</taxon>
        <taxon>Entomobryomorpha</taxon>
        <taxon>Isotomoidea</taxon>
        <taxon>Isotomidae</taxon>
        <taxon>Proisotominae</taxon>
        <taxon>Folsomia</taxon>
    </lineage>
</organism>
<comment type="caution">
    <text evidence="6">The sequence shown here is derived from an EMBL/GenBank/DDBJ whole genome shotgun (WGS) entry which is preliminary data.</text>
</comment>
<keyword evidence="5" id="KW-0472">Membrane</keyword>
<protein>
    <submittedName>
        <fullName evidence="6">UDP-glucuronosyltransferase 1-7C</fullName>
    </submittedName>
</protein>
<reference evidence="6 7" key="1">
    <citation type="submission" date="2015-12" db="EMBL/GenBank/DDBJ databases">
        <title>The genome of Folsomia candida.</title>
        <authorList>
            <person name="Faddeeva A."/>
            <person name="Derks M.F."/>
            <person name="Anvar Y."/>
            <person name="Smit S."/>
            <person name="Van Straalen N."/>
            <person name="Roelofs D."/>
        </authorList>
    </citation>
    <scope>NUCLEOTIDE SEQUENCE [LARGE SCALE GENOMIC DNA]</scope>
    <source>
        <strain evidence="6 7">VU population</strain>
        <tissue evidence="6">Whole body</tissue>
    </source>
</reference>
<keyword evidence="2 4" id="KW-0328">Glycosyltransferase</keyword>
<dbReference type="Proteomes" id="UP000198287">
    <property type="component" value="Unassembled WGS sequence"/>
</dbReference>
<dbReference type="InterPro" id="IPR035595">
    <property type="entry name" value="UDP_glycos_trans_CS"/>
</dbReference>
<keyword evidence="3 4" id="KW-0808">Transferase</keyword>
<evidence type="ECO:0000256" key="5">
    <source>
        <dbReference type="SAM" id="Phobius"/>
    </source>
</evidence>
<dbReference type="CDD" id="cd03784">
    <property type="entry name" value="GT1_Gtf-like"/>
    <property type="match status" value="1"/>
</dbReference>
<dbReference type="Gene3D" id="3.40.50.2000">
    <property type="entry name" value="Glycogen Phosphorylase B"/>
    <property type="match status" value="1"/>
</dbReference>
<dbReference type="InterPro" id="IPR002213">
    <property type="entry name" value="UDP_glucos_trans"/>
</dbReference>
<dbReference type="SUPFAM" id="SSF53756">
    <property type="entry name" value="UDP-Glycosyltransferase/glycogen phosphorylase"/>
    <property type="match status" value="1"/>
</dbReference>
<name>A0A226E9T4_FOLCA</name>
<dbReference type="PROSITE" id="PS00375">
    <property type="entry name" value="UDPGT"/>
    <property type="match status" value="1"/>
</dbReference>
<evidence type="ECO:0000256" key="2">
    <source>
        <dbReference type="ARBA" id="ARBA00022676"/>
    </source>
</evidence>
<dbReference type="Pfam" id="PF00201">
    <property type="entry name" value="UDPGT"/>
    <property type="match status" value="1"/>
</dbReference>
<comment type="similarity">
    <text evidence="1 4">Belongs to the UDP-glycosyltransferase family.</text>
</comment>
<dbReference type="OrthoDB" id="5835829at2759"/>
<dbReference type="PANTHER" id="PTHR48043">
    <property type="entry name" value="EG:EG0003.4 PROTEIN-RELATED"/>
    <property type="match status" value="1"/>
</dbReference>
<evidence type="ECO:0000256" key="4">
    <source>
        <dbReference type="RuleBase" id="RU003718"/>
    </source>
</evidence>
<dbReference type="InterPro" id="IPR050271">
    <property type="entry name" value="UDP-glycosyltransferase"/>
</dbReference>
<evidence type="ECO:0000256" key="1">
    <source>
        <dbReference type="ARBA" id="ARBA00009995"/>
    </source>
</evidence>
<sequence length="539" mass="61871">MHIPSKNSQYGGIIAGILILSKVIHGARIMFYFALTSYSHRISVWPLVENLAARNHSITFVSPYRSKTGLPAGVEDYVPMALHNFISEISKLSNPYKTRVEGTSTMQTFKVPFMGFVLCEFLLNDAEFLEYVKTNKFDLVVVDSFGNECAYGWTFLHGAKLILYSSGNPREWHVDTVGYHDEGSWIPDKIFHPDPPLTFWDRSIGLFVPLVYHFVREYLLFPNLEDIIRAKLCPNFLSGSDFERNNTNLVLVNGHYGEDFGRPLPPNVVSVGGMQCNRSRNERLPREIAEFLEGANNGFIYTSFGSFLQVDSLPKERVEMIMRTLKRVNNSKILLKMEKSQARRYNLPNSNIYTMDWTPQREILAHPKIRAFISHAGLLGIHEAICYAVPLLTFPMFGDQDSNADKVAGRKIGLKLEITTITGNQFMAAIKEVLTNKLYAENMARQSAIFRDRPSHPVDTAVWWTEYVLRHSDTSHLRPLSVHQPWWMKRHVDVWFCIFSSISISLTVSVLIFKIIMKALYIRYTRRRDIKESPKLKES</sequence>
<evidence type="ECO:0000256" key="3">
    <source>
        <dbReference type="ARBA" id="ARBA00022679"/>
    </source>
</evidence>
<dbReference type="PANTHER" id="PTHR48043:SF27">
    <property type="entry name" value="UDP-GLUCURONOSYLTRANSFERASE"/>
    <property type="match status" value="1"/>
</dbReference>
<gene>
    <name evidence="6" type="ORF">Fcan01_10521</name>
</gene>
<dbReference type="FunFam" id="3.40.50.2000:FF:000021">
    <property type="entry name" value="UDP-glucuronosyltransferase"/>
    <property type="match status" value="1"/>
</dbReference>
<dbReference type="GO" id="GO:0008194">
    <property type="term" value="F:UDP-glycosyltransferase activity"/>
    <property type="evidence" value="ECO:0007669"/>
    <property type="project" value="InterPro"/>
</dbReference>
<accession>A0A226E9T4</accession>
<proteinExistence type="inferred from homology"/>
<keyword evidence="5" id="KW-1133">Transmembrane helix</keyword>
<feature type="transmembrane region" description="Helical" evidence="5">
    <location>
        <begin position="498"/>
        <end position="521"/>
    </location>
</feature>
<dbReference type="OMA" id="HEAICYA"/>